<reference evidence="3 4" key="1">
    <citation type="submission" date="2018-05" db="EMBL/GenBank/DDBJ databases">
        <title>Complete genome sequence of Arcticibacterium luteifluviistationis SM1504T, a cytophagaceae bacterium isolated from Arctic surface seawater.</title>
        <authorList>
            <person name="Li Y."/>
            <person name="Qin Q.-L."/>
        </authorList>
    </citation>
    <scope>NUCLEOTIDE SEQUENCE [LARGE SCALE GENOMIC DNA]</scope>
    <source>
        <strain evidence="3 4">SM1504</strain>
    </source>
</reference>
<dbReference type="KEGG" id="als:DJ013_12680"/>
<dbReference type="RefSeq" id="WP_111372168.1">
    <property type="nucleotide sequence ID" value="NZ_CP029480.1"/>
</dbReference>
<organism evidence="3 4">
    <name type="scientific">Arcticibacterium luteifluviistationis</name>
    <dbReference type="NCBI Taxonomy" id="1784714"/>
    <lineage>
        <taxon>Bacteria</taxon>
        <taxon>Pseudomonadati</taxon>
        <taxon>Bacteroidota</taxon>
        <taxon>Cytophagia</taxon>
        <taxon>Cytophagales</taxon>
        <taxon>Leadbetterellaceae</taxon>
        <taxon>Arcticibacterium</taxon>
    </lineage>
</organism>
<evidence type="ECO:0000313" key="4">
    <source>
        <dbReference type="Proteomes" id="UP000249873"/>
    </source>
</evidence>
<name>A0A2Z4GD77_9BACT</name>
<dbReference type="EMBL" id="CP029480">
    <property type="protein sequence ID" value="AWV98975.1"/>
    <property type="molecule type" value="Genomic_DNA"/>
</dbReference>
<evidence type="ECO:0000256" key="1">
    <source>
        <dbReference type="SAM" id="SignalP"/>
    </source>
</evidence>
<protein>
    <recommendedName>
        <fullName evidence="2">Outer membrane protein beta-barrel domain-containing protein</fullName>
    </recommendedName>
</protein>
<evidence type="ECO:0000313" key="3">
    <source>
        <dbReference type="EMBL" id="AWV98975.1"/>
    </source>
</evidence>
<dbReference type="AlphaFoldDB" id="A0A2Z4GD77"/>
<feature type="chain" id="PRO_5016232740" description="Outer membrane protein beta-barrel domain-containing protein" evidence="1">
    <location>
        <begin position="19"/>
        <end position="253"/>
    </location>
</feature>
<keyword evidence="4" id="KW-1185">Reference proteome</keyword>
<accession>A0A2Z4GD77</accession>
<dbReference type="Proteomes" id="UP000249873">
    <property type="component" value="Chromosome"/>
</dbReference>
<dbReference type="InterPro" id="IPR025665">
    <property type="entry name" value="Beta-barrel_OMP_2"/>
</dbReference>
<dbReference type="OrthoDB" id="947434at2"/>
<feature type="domain" description="Outer membrane protein beta-barrel" evidence="2">
    <location>
        <begin position="45"/>
        <end position="223"/>
    </location>
</feature>
<gene>
    <name evidence="3" type="ORF">DJ013_12680</name>
</gene>
<sequence length="253" mass="28037">MKNLLTITLLFSFFLANAQVQESDSLESKPAIPIDKSLYKKNKFKFSWGVRGGLSKTRVNTTSGDVIQITQSGTPLISNGSVVRDELVSNSAFGNGYQGAIFGRFISGSFYLQPEVIYGSKGGKFDFLDKNGNLLNRVDAKFTAIDVPVLLGIRFRDARIFAGPVVSYALNKNSAFETSLAPYTNENLSKDFLEKPIINGIVGLGFEFKYFFFDFRYEAGIQNYAQTTLGPSNNPKIFNFTTDQFILSIGLIK</sequence>
<keyword evidence="1" id="KW-0732">Signal</keyword>
<feature type="signal peptide" evidence="1">
    <location>
        <begin position="1"/>
        <end position="18"/>
    </location>
</feature>
<dbReference type="Pfam" id="PF13568">
    <property type="entry name" value="OMP_b-brl_2"/>
    <property type="match status" value="1"/>
</dbReference>
<evidence type="ECO:0000259" key="2">
    <source>
        <dbReference type="Pfam" id="PF13568"/>
    </source>
</evidence>
<proteinExistence type="predicted"/>